<reference evidence="6" key="1">
    <citation type="submission" date="2022-09" db="EMBL/GenBank/DDBJ databases">
        <title>Maribacter litopenaei sp. nov., isolated from the intestinal tract of the Pacific White Shrimp, Litopenaeus vannamei.</title>
        <authorList>
            <person name="Kim S.Y."/>
            <person name="Hwang C.Y."/>
        </authorList>
    </citation>
    <scope>NUCLEOTIDE SEQUENCE</scope>
    <source>
        <strain evidence="6">HL-LV01</strain>
    </source>
</reference>
<dbReference type="Pfam" id="PF02534">
    <property type="entry name" value="T4SS-DNA_transf"/>
    <property type="match status" value="1"/>
</dbReference>
<dbReference type="PANTHER" id="PTHR37937">
    <property type="entry name" value="CONJUGATIVE TRANSFER: DNA TRANSPORT"/>
    <property type="match status" value="1"/>
</dbReference>
<dbReference type="RefSeq" id="WP_260574129.1">
    <property type="nucleotide sequence ID" value="NZ_CP104205.1"/>
</dbReference>
<evidence type="ECO:0000313" key="7">
    <source>
        <dbReference type="Proteomes" id="UP001059209"/>
    </source>
</evidence>
<dbReference type="InterPro" id="IPR051539">
    <property type="entry name" value="T4SS-coupling_protein"/>
</dbReference>
<evidence type="ECO:0000256" key="2">
    <source>
        <dbReference type="ARBA" id="ARBA00022475"/>
    </source>
</evidence>
<dbReference type="Proteomes" id="UP001059209">
    <property type="component" value="Chromosome"/>
</dbReference>
<dbReference type="EMBL" id="CP104205">
    <property type="protein sequence ID" value="UWX55780.1"/>
    <property type="molecule type" value="Genomic_DNA"/>
</dbReference>
<keyword evidence="7" id="KW-1185">Reference proteome</keyword>
<gene>
    <name evidence="6" type="ORF">NYZ99_04995</name>
</gene>
<dbReference type="PANTHER" id="PTHR37937:SF1">
    <property type="entry name" value="CONJUGATIVE TRANSFER: DNA TRANSPORT"/>
    <property type="match status" value="1"/>
</dbReference>
<comment type="subcellular location">
    <subcellularLocation>
        <location evidence="1">Cell membrane</location>
        <topology evidence="1">Multi-pass membrane protein</topology>
    </subcellularLocation>
</comment>
<evidence type="ECO:0000256" key="1">
    <source>
        <dbReference type="ARBA" id="ARBA00004651"/>
    </source>
</evidence>
<organism evidence="6 7">
    <name type="scientific">Maribacter litopenaei</name>
    <dbReference type="NCBI Taxonomy" id="2976127"/>
    <lineage>
        <taxon>Bacteria</taxon>
        <taxon>Pseudomonadati</taxon>
        <taxon>Bacteroidota</taxon>
        <taxon>Flavobacteriia</taxon>
        <taxon>Flavobacteriales</taxon>
        <taxon>Flavobacteriaceae</taxon>
        <taxon>Maribacter</taxon>
    </lineage>
</organism>
<keyword evidence="5" id="KW-0472">Membrane</keyword>
<dbReference type="InterPro" id="IPR003688">
    <property type="entry name" value="TraG/VirD4"/>
</dbReference>
<name>A0ABY5Y9P5_9FLAO</name>
<evidence type="ECO:0000256" key="5">
    <source>
        <dbReference type="ARBA" id="ARBA00023136"/>
    </source>
</evidence>
<evidence type="ECO:0000256" key="3">
    <source>
        <dbReference type="ARBA" id="ARBA00022692"/>
    </source>
</evidence>
<evidence type="ECO:0000256" key="4">
    <source>
        <dbReference type="ARBA" id="ARBA00022989"/>
    </source>
</evidence>
<proteinExistence type="predicted"/>
<keyword evidence="3" id="KW-0812">Transmembrane</keyword>
<sequence length="170" mass="19141">MVRSLFKKSPVVIDEVDDSPEGFRFTVDDKNVLLENPYRGIYIQGGAGSGKTLSLIHPIVIQAVTKNYSGICYDFKSPELTRLLFANLKKGEGIVHPYFIDFKEARRSARTNPLQPELLPKIAYAHEYARTLMYNLSPKNIKNEDYWMMEAKSVLTGLISVSKNGASPLL</sequence>
<keyword evidence="4" id="KW-1133">Transmembrane helix</keyword>
<keyword evidence="2" id="KW-1003">Cell membrane</keyword>
<accession>A0ABY5Y9P5</accession>
<evidence type="ECO:0000313" key="6">
    <source>
        <dbReference type="EMBL" id="UWX55780.1"/>
    </source>
</evidence>
<protein>
    <submittedName>
        <fullName evidence="6">Uncharacterized protein</fullName>
    </submittedName>
</protein>